<keyword evidence="2 4" id="KW-0863">Zinc-finger</keyword>
<evidence type="ECO:0000256" key="3">
    <source>
        <dbReference type="ARBA" id="ARBA00022833"/>
    </source>
</evidence>
<feature type="region of interest" description="Disordered" evidence="5">
    <location>
        <begin position="38"/>
        <end position="77"/>
    </location>
</feature>
<dbReference type="PROSITE" id="PS51270">
    <property type="entry name" value="ZF_CTCHY"/>
    <property type="match status" value="1"/>
</dbReference>
<dbReference type="InterPro" id="IPR039512">
    <property type="entry name" value="RCHY1_zinc-ribbon"/>
</dbReference>
<feature type="domain" description="CTCHY-type" evidence="8">
    <location>
        <begin position="162"/>
        <end position="226"/>
    </location>
</feature>
<dbReference type="SUPFAM" id="SSF57850">
    <property type="entry name" value="RING/U-box"/>
    <property type="match status" value="1"/>
</dbReference>
<dbReference type="InterPro" id="IPR037274">
    <property type="entry name" value="Znf_CHY_sf"/>
</dbReference>
<dbReference type="Pfam" id="PF14599">
    <property type="entry name" value="zinc_ribbon_6"/>
    <property type="match status" value="1"/>
</dbReference>
<dbReference type="InterPro" id="IPR001841">
    <property type="entry name" value="Znf_RING"/>
</dbReference>
<dbReference type="Proteomes" id="UP001150569">
    <property type="component" value="Unassembled WGS sequence"/>
</dbReference>
<evidence type="ECO:0000259" key="7">
    <source>
        <dbReference type="PROSITE" id="PS51266"/>
    </source>
</evidence>
<dbReference type="PROSITE" id="PS51266">
    <property type="entry name" value="ZF_CHY"/>
    <property type="match status" value="1"/>
</dbReference>
<dbReference type="InterPro" id="IPR017921">
    <property type="entry name" value="Znf_CTCHY"/>
</dbReference>
<sequence length="362" mass="40763">MTGTASVSDAGSTANAQAQLRQRIREIMADSTIAANEKPRLIQRLMTPGGTENRRPATDSSGGNSEGTGPLQNDETVPGAATAELTPTYNNGGNLGCEHYERGAKMWAACCRRWYTCRICHDEDQQTHTLDRHTVRFMMCMHCQSIQVPAQHCADPACGQKLSKYYCDACHLWNSNPDAQIFHCDGCGICRMGAKEDFQHCAKCRCCISSDYWDQHRCREDTLSGDCPICGEFMFTSQLEMVFMSCGHPIHKDCLQRYMDTSFQCPICRKSLGDLSSLFRELDRLMAEQVMPPEYRDTLSEIFCNDCEKRSTTSYHFMYHKCHLCESYSTKVLRTFKQAQPTETAAAAPSNSDQGEQEEDDQ</sequence>
<reference evidence="9" key="1">
    <citation type="submission" date="2022-07" db="EMBL/GenBank/DDBJ databases">
        <title>Phylogenomic reconstructions and comparative analyses of Kickxellomycotina fungi.</title>
        <authorList>
            <person name="Reynolds N.K."/>
            <person name="Stajich J.E."/>
            <person name="Barry K."/>
            <person name="Grigoriev I.V."/>
            <person name="Crous P."/>
            <person name="Smith M.E."/>
        </authorList>
    </citation>
    <scope>NUCLEOTIDE SEQUENCE</scope>
    <source>
        <strain evidence="9">RSA 861</strain>
    </source>
</reference>
<dbReference type="Gene3D" id="3.30.40.10">
    <property type="entry name" value="Zinc/RING finger domain, C3HC4 (zinc finger)"/>
    <property type="match status" value="1"/>
</dbReference>
<evidence type="ECO:0000256" key="4">
    <source>
        <dbReference type="PROSITE-ProRule" id="PRU00601"/>
    </source>
</evidence>
<evidence type="ECO:0000256" key="2">
    <source>
        <dbReference type="ARBA" id="ARBA00022771"/>
    </source>
</evidence>
<evidence type="ECO:0000256" key="1">
    <source>
        <dbReference type="ARBA" id="ARBA00022723"/>
    </source>
</evidence>
<comment type="caution">
    <text evidence="9">The sequence shown here is derived from an EMBL/GenBank/DDBJ whole genome shotgun (WGS) entry which is preliminary data.</text>
</comment>
<dbReference type="SUPFAM" id="SSF161219">
    <property type="entry name" value="CHY zinc finger-like"/>
    <property type="match status" value="1"/>
</dbReference>
<evidence type="ECO:0000313" key="9">
    <source>
        <dbReference type="EMBL" id="KAJ1928384.1"/>
    </source>
</evidence>
<dbReference type="GO" id="GO:0005634">
    <property type="term" value="C:nucleus"/>
    <property type="evidence" value="ECO:0007669"/>
    <property type="project" value="TreeGrafter"/>
</dbReference>
<keyword evidence="3" id="KW-0862">Zinc</keyword>
<feature type="domain" description="CHY-type" evidence="7">
    <location>
        <begin position="90"/>
        <end position="160"/>
    </location>
</feature>
<evidence type="ECO:0000256" key="5">
    <source>
        <dbReference type="SAM" id="MobiDB-lite"/>
    </source>
</evidence>
<proteinExistence type="predicted"/>
<feature type="compositionally biased region" description="Low complexity" evidence="5">
    <location>
        <begin position="339"/>
        <end position="349"/>
    </location>
</feature>
<evidence type="ECO:0000313" key="10">
    <source>
        <dbReference type="Proteomes" id="UP001150569"/>
    </source>
</evidence>
<dbReference type="OrthoDB" id="411372at2759"/>
<accession>A0A9W8AJK5</accession>
<dbReference type="AlphaFoldDB" id="A0A9W8AJK5"/>
<gene>
    <name evidence="9" type="ORF">IWQ60_002106</name>
</gene>
<dbReference type="GO" id="GO:0006511">
    <property type="term" value="P:ubiquitin-dependent protein catabolic process"/>
    <property type="evidence" value="ECO:0007669"/>
    <property type="project" value="TreeGrafter"/>
</dbReference>
<dbReference type="SUPFAM" id="SSF161245">
    <property type="entry name" value="Zinc hairpin stack"/>
    <property type="match status" value="1"/>
</dbReference>
<dbReference type="Pfam" id="PF05495">
    <property type="entry name" value="zf-CHY"/>
    <property type="match status" value="1"/>
</dbReference>
<dbReference type="Gene3D" id="2.20.28.10">
    <property type="match status" value="1"/>
</dbReference>
<evidence type="ECO:0000259" key="6">
    <source>
        <dbReference type="PROSITE" id="PS50089"/>
    </source>
</evidence>
<dbReference type="GO" id="GO:0008270">
    <property type="term" value="F:zinc ion binding"/>
    <property type="evidence" value="ECO:0007669"/>
    <property type="project" value="UniProtKB-KW"/>
</dbReference>
<dbReference type="GO" id="GO:0016567">
    <property type="term" value="P:protein ubiquitination"/>
    <property type="evidence" value="ECO:0007669"/>
    <property type="project" value="TreeGrafter"/>
</dbReference>
<evidence type="ECO:0000259" key="8">
    <source>
        <dbReference type="PROSITE" id="PS51270"/>
    </source>
</evidence>
<name>A0A9W8AJK5_9FUNG</name>
<dbReference type="InterPro" id="IPR008913">
    <property type="entry name" value="Znf_CHY"/>
</dbReference>
<dbReference type="InterPro" id="IPR013083">
    <property type="entry name" value="Znf_RING/FYVE/PHD"/>
</dbReference>
<keyword evidence="10" id="KW-1185">Reference proteome</keyword>
<dbReference type="PANTHER" id="PTHR21319:SF0">
    <property type="entry name" value="AND RING FINGER DOMAIN PROTEIN, PUTATIVE (AFU_ORTHOLOGUE AFUA_1G08900)-RELATED"/>
    <property type="match status" value="1"/>
</dbReference>
<protein>
    <submittedName>
        <fullName evidence="9">Uncharacterized protein</fullName>
    </submittedName>
</protein>
<dbReference type="SMART" id="SM00184">
    <property type="entry name" value="RING"/>
    <property type="match status" value="1"/>
</dbReference>
<dbReference type="PROSITE" id="PS50089">
    <property type="entry name" value="ZF_RING_2"/>
    <property type="match status" value="1"/>
</dbReference>
<dbReference type="EMBL" id="JANBPT010000075">
    <property type="protein sequence ID" value="KAJ1928384.1"/>
    <property type="molecule type" value="Genomic_DNA"/>
</dbReference>
<organism evidence="9 10">
    <name type="scientific">Tieghemiomyces parasiticus</name>
    <dbReference type="NCBI Taxonomy" id="78921"/>
    <lineage>
        <taxon>Eukaryota</taxon>
        <taxon>Fungi</taxon>
        <taxon>Fungi incertae sedis</taxon>
        <taxon>Zoopagomycota</taxon>
        <taxon>Kickxellomycotina</taxon>
        <taxon>Dimargaritomycetes</taxon>
        <taxon>Dimargaritales</taxon>
        <taxon>Dimargaritaceae</taxon>
        <taxon>Tieghemiomyces</taxon>
    </lineage>
</organism>
<dbReference type="InterPro" id="IPR037275">
    <property type="entry name" value="Znf_CTCHY_sf"/>
</dbReference>
<dbReference type="GO" id="GO:0061630">
    <property type="term" value="F:ubiquitin protein ligase activity"/>
    <property type="evidence" value="ECO:0007669"/>
    <property type="project" value="TreeGrafter"/>
</dbReference>
<feature type="domain" description="RING-type" evidence="6">
    <location>
        <begin position="227"/>
        <end position="269"/>
    </location>
</feature>
<keyword evidence="1" id="KW-0479">Metal-binding</keyword>
<feature type="region of interest" description="Disordered" evidence="5">
    <location>
        <begin position="339"/>
        <end position="362"/>
    </location>
</feature>
<dbReference type="Pfam" id="PF13639">
    <property type="entry name" value="zf-RING_2"/>
    <property type="match status" value="1"/>
</dbReference>
<dbReference type="PANTHER" id="PTHR21319">
    <property type="entry name" value="RING FINGER AND CHY ZINC FINGER DOMAIN-CONTAINING PROTEIN 1"/>
    <property type="match status" value="1"/>
</dbReference>